<reference evidence="2" key="1">
    <citation type="journal article" date="2014" name="Front. Microbiol.">
        <title>High frequency of phylogenetically diverse reductive dehalogenase-homologous genes in deep subseafloor sedimentary metagenomes.</title>
        <authorList>
            <person name="Kawai M."/>
            <person name="Futagami T."/>
            <person name="Toyoda A."/>
            <person name="Takaki Y."/>
            <person name="Nishi S."/>
            <person name="Hori S."/>
            <person name="Arai W."/>
            <person name="Tsubouchi T."/>
            <person name="Morono Y."/>
            <person name="Uchiyama I."/>
            <person name="Ito T."/>
            <person name="Fujiyama A."/>
            <person name="Inagaki F."/>
            <person name="Takami H."/>
        </authorList>
    </citation>
    <scope>NUCLEOTIDE SEQUENCE</scope>
    <source>
        <strain evidence="2">Expedition CK06-06</strain>
    </source>
</reference>
<gene>
    <name evidence="2" type="ORF">S06H3_14224</name>
</gene>
<keyword evidence="1" id="KW-1133">Transmembrane helix</keyword>
<sequence length="221" mass="25794">MPYNLQLFFVLAGSVAVLFFGTWWGLKFKRIYIDAWPRDPKLTSIFMRMTDSGQKPFYATKFMKDNKLKGKMFNYWTEGGFIGWGQEPDPNTGFTPLQLFMDGRAQAAYDRKAFDTWTTIMSGGLVTGQIVARARARKQSLTRADYEDIGQWMDEQLRGRNVWVVLMPQSTYSTPPRWEYYLKTSYHAIQGLERNPDWPLVFFNNKQKLFVDIRTTEGKAL</sequence>
<comment type="caution">
    <text evidence="2">The sequence shown here is derived from an EMBL/GenBank/DDBJ whole genome shotgun (WGS) entry which is preliminary data.</text>
</comment>
<organism evidence="2">
    <name type="scientific">marine sediment metagenome</name>
    <dbReference type="NCBI Taxonomy" id="412755"/>
    <lineage>
        <taxon>unclassified sequences</taxon>
        <taxon>metagenomes</taxon>
        <taxon>ecological metagenomes</taxon>
    </lineage>
</organism>
<dbReference type="EMBL" id="BARV01006955">
    <property type="protein sequence ID" value="GAI18008.1"/>
    <property type="molecule type" value="Genomic_DNA"/>
</dbReference>
<protein>
    <submittedName>
        <fullName evidence="2">Uncharacterized protein</fullName>
    </submittedName>
</protein>
<feature type="non-terminal residue" evidence="2">
    <location>
        <position position="221"/>
    </location>
</feature>
<keyword evidence="1" id="KW-0472">Membrane</keyword>
<evidence type="ECO:0000313" key="2">
    <source>
        <dbReference type="EMBL" id="GAI18008.1"/>
    </source>
</evidence>
<feature type="transmembrane region" description="Helical" evidence="1">
    <location>
        <begin position="6"/>
        <end position="26"/>
    </location>
</feature>
<keyword evidence="1" id="KW-0812">Transmembrane</keyword>
<name>X1LG03_9ZZZZ</name>
<evidence type="ECO:0000256" key="1">
    <source>
        <dbReference type="SAM" id="Phobius"/>
    </source>
</evidence>
<accession>X1LG03</accession>
<dbReference type="AlphaFoldDB" id="X1LG03"/>
<proteinExistence type="predicted"/>